<evidence type="ECO:0000313" key="2">
    <source>
        <dbReference type="EMBL" id="KAL3421239.1"/>
    </source>
</evidence>
<dbReference type="EMBL" id="JBFCZG010000006">
    <property type="protein sequence ID" value="KAL3421239.1"/>
    <property type="molecule type" value="Genomic_DNA"/>
</dbReference>
<feature type="region of interest" description="Disordered" evidence="1">
    <location>
        <begin position="26"/>
        <end position="112"/>
    </location>
</feature>
<name>A0ABR4PD51_9HELO</name>
<accession>A0ABR4PD51</accession>
<gene>
    <name evidence="2" type="ORF">PVAG01_07684</name>
</gene>
<evidence type="ECO:0000256" key="1">
    <source>
        <dbReference type="SAM" id="MobiDB-lite"/>
    </source>
</evidence>
<comment type="caution">
    <text evidence="2">The sequence shown here is derived from an EMBL/GenBank/DDBJ whole genome shotgun (WGS) entry which is preliminary data.</text>
</comment>
<sequence length="368" mass="41294">MLLRERIEALEAELNKDVEVEIKKVDSGNGSLSGSHSGSEEVLGRHSTDDKNFSRPLFSNFAKPARALSLQRSHGRASERRRAAAKQELAPSPLTTTTTNSSTSTTSPPIIASNNPYAQVNYEKHQISVLNDESPSLEEQQQMQQEDEADKLSTLPTSSIAETLGLSHLRAEDSIEYNVYNAFVTNLRVCPVDLQGAYYYVEHRSFVPNTPGAILREGYDKAGRSIGVANLPYIGINTLGLGDFENAPHDMQWERMAKGAFWSHTKYEFEFGPVGARRKFWWIRTNMMVLDDQGDLVLVEEGNESEVLAEYTGKGILKWKKRGALRIRNAEATFGEGWLRMVVLSWAAIVELARRRARQRRLSALHLL</sequence>
<keyword evidence="3" id="KW-1185">Reference proteome</keyword>
<feature type="compositionally biased region" description="Basic and acidic residues" evidence="1">
    <location>
        <begin position="38"/>
        <end position="53"/>
    </location>
</feature>
<reference evidence="2 3" key="1">
    <citation type="submission" date="2024-06" db="EMBL/GenBank/DDBJ databases">
        <title>Complete genome of Phlyctema vagabunda strain 19-DSS-EL-015.</title>
        <authorList>
            <person name="Fiorenzani C."/>
        </authorList>
    </citation>
    <scope>NUCLEOTIDE SEQUENCE [LARGE SCALE GENOMIC DNA]</scope>
    <source>
        <strain evidence="2 3">19-DSS-EL-015</strain>
    </source>
</reference>
<proteinExistence type="predicted"/>
<evidence type="ECO:0000313" key="3">
    <source>
        <dbReference type="Proteomes" id="UP001629113"/>
    </source>
</evidence>
<feature type="region of interest" description="Disordered" evidence="1">
    <location>
        <begin position="133"/>
        <end position="152"/>
    </location>
</feature>
<feature type="compositionally biased region" description="Low complexity" evidence="1">
    <location>
        <begin position="27"/>
        <end position="37"/>
    </location>
</feature>
<feature type="compositionally biased region" description="Low complexity" evidence="1">
    <location>
        <begin position="89"/>
        <end position="112"/>
    </location>
</feature>
<protein>
    <submittedName>
        <fullName evidence="2">Uncharacterized protein</fullName>
    </submittedName>
</protein>
<dbReference type="Proteomes" id="UP001629113">
    <property type="component" value="Unassembled WGS sequence"/>
</dbReference>
<organism evidence="2 3">
    <name type="scientific">Phlyctema vagabunda</name>
    <dbReference type="NCBI Taxonomy" id="108571"/>
    <lineage>
        <taxon>Eukaryota</taxon>
        <taxon>Fungi</taxon>
        <taxon>Dikarya</taxon>
        <taxon>Ascomycota</taxon>
        <taxon>Pezizomycotina</taxon>
        <taxon>Leotiomycetes</taxon>
        <taxon>Helotiales</taxon>
        <taxon>Dermateaceae</taxon>
        <taxon>Phlyctema</taxon>
    </lineage>
</organism>